<reference evidence="1" key="1">
    <citation type="submission" date="2022-02" db="EMBL/GenBank/DDBJ databases">
        <title>Plant Genome Project.</title>
        <authorList>
            <person name="Zhang R.-G."/>
        </authorList>
    </citation>
    <scope>NUCLEOTIDE SEQUENCE</scope>
    <source>
        <strain evidence="1">AT1</strain>
    </source>
</reference>
<accession>A0ACC0M2N0</accession>
<keyword evidence="2" id="KW-1185">Reference proteome</keyword>
<sequence>MDQRHVKFLVQEGCTGSWSSKHEKLLDQETKTVTCEVTGPDGLFGNERAEQEQYSEGSSLSYREHSGRFQNDDIP</sequence>
<evidence type="ECO:0000313" key="1">
    <source>
        <dbReference type="EMBL" id="KAI8534857.1"/>
    </source>
</evidence>
<dbReference type="EMBL" id="CM046397">
    <property type="protein sequence ID" value="KAI8534857.1"/>
    <property type="molecule type" value="Genomic_DNA"/>
</dbReference>
<organism evidence="1 2">
    <name type="scientific">Rhododendron molle</name>
    <name type="common">Chinese azalea</name>
    <name type="synonym">Azalea mollis</name>
    <dbReference type="NCBI Taxonomy" id="49168"/>
    <lineage>
        <taxon>Eukaryota</taxon>
        <taxon>Viridiplantae</taxon>
        <taxon>Streptophyta</taxon>
        <taxon>Embryophyta</taxon>
        <taxon>Tracheophyta</taxon>
        <taxon>Spermatophyta</taxon>
        <taxon>Magnoliopsida</taxon>
        <taxon>eudicotyledons</taxon>
        <taxon>Gunneridae</taxon>
        <taxon>Pentapetalae</taxon>
        <taxon>asterids</taxon>
        <taxon>Ericales</taxon>
        <taxon>Ericaceae</taxon>
        <taxon>Ericoideae</taxon>
        <taxon>Rhodoreae</taxon>
        <taxon>Rhododendron</taxon>
    </lineage>
</organism>
<comment type="caution">
    <text evidence="1">The sequence shown here is derived from an EMBL/GenBank/DDBJ whole genome shotgun (WGS) entry which is preliminary data.</text>
</comment>
<protein>
    <submittedName>
        <fullName evidence="1">Uncharacterized protein</fullName>
    </submittedName>
</protein>
<proteinExistence type="predicted"/>
<gene>
    <name evidence="1" type="ORF">RHMOL_Rhmol10G0129200</name>
</gene>
<dbReference type="Proteomes" id="UP001062846">
    <property type="component" value="Chromosome 10"/>
</dbReference>
<evidence type="ECO:0000313" key="2">
    <source>
        <dbReference type="Proteomes" id="UP001062846"/>
    </source>
</evidence>
<name>A0ACC0M2N0_RHOML</name>